<dbReference type="Pfam" id="PF00931">
    <property type="entry name" value="NB-ARC"/>
    <property type="match status" value="1"/>
</dbReference>
<comment type="caution">
    <text evidence="3">The sequence shown here is derived from an EMBL/GenBank/DDBJ whole genome shotgun (WGS) entry which is preliminary data.</text>
</comment>
<dbReference type="SMART" id="SM00530">
    <property type="entry name" value="HTH_XRE"/>
    <property type="match status" value="1"/>
</dbReference>
<dbReference type="RefSeq" id="WP_344872339.1">
    <property type="nucleotide sequence ID" value="NZ_BAAAZP010000007.1"/>
</dbReference>
<feature type="domain" description="HTH cro/C1-type" evidence="2">
    <location>
        <begin position="40"/>
        <end position="95"/>
    </location>
</feature>
<reference evidence="4" key="1">
    <citation type="journal article" date="2019" name="Int. J. Syst. Evol. Microbiol.">
        <title>The Global Catalogue of Microorganisms (GCM) 10K type strain sequencing project: providing services to taxonomists for standard genome sequencing and annotation.</title>
        <authorList>
            <consortium name="The Broad Institute Genomics Platform"/>
            <consortium name="The Broad Institute Genome Sequencing Center for Infectious Disease"/>
            <person name="Wu L."/>
            <person name="Ma J."/>
        </authorList>
    </citation>
    <scope>NUCLEOTIDE SEQUENCE [LARGE SCALE GENOMIC DNA]</scope>
    <source>
        <strain evidence="4">JCM 16904</strain>
    </source>
</reference>
<proteinExistence type="predicted"/>
<accession>A0ABP7B1M6</accession>
<gene>
    <name evidence="3" type="ORF">GCM10022224_004230</name>
</gene>
<dbReference type="Proteomes" id="UP001500902">
    <property type="component" value="Unassembled WGS sequence"/>
</dbReference>
<dbReference type="InterPro" id="IPR010982">
    <property type="entry name" value="Lambda_DNA-bd_dom_sf"/>
</dbReference>
<dbReference type="InterPro" id="IPR001387">
    <property type="entry name" value="Cro/C1-type_HTH"/>
</dbReference>
<dbReference type="Pfam" id="PF13560">
    <property type="entry name" value="HTH_31"/>
    <property type="match status" value="1"/>
</dbReference>
<dbReference type="InterPro" id="IPR002182">
    <property type="entry name" value="NB-ARC"/>
</dbReference>
<dbReference type="PRINTS" id="PR00364">
    <property type="entry name" value="DISEASERSIST"/>
</dbReference>
<dbReference type="CDD" id="cd00093">
    <property type="entry name" value="HTH_XRE"/>
    <property type="match status" value="1"/>
</dbReference>
<sequence>MSIDHEHQTHNTGGGLRRSRAVTVERASAVPRLATLGTLLRGWRERAMLTQEQLAERADLNVRTVRRLESSELQQPRATSIVLLAQALGLDGEERAMLAATARGLPGPGEGREPVTTGSPRAAISVPRQLPADVAAFVGRGRELTALERHEHPNTAAVTTIDGMAGVGKTALAVHAAHRLAPRFPDGQLFLNLHGHTGAVPVEPGDALARLLLALDVPDRRIPCDVEDRAALYRGVVADRRVLIVLDDASDADQVRPLLPAGPGCRLIVTGRRRLIGLDDTRALSLDVPPPAEAIALFTRMAGPERAGEATADVLTETVERCGRLPLALRIAAVRLQTRPAWSVRHLLDRLRDDRTAELAAGRHSVTAALDLSYRRLPGELRRAYRLLGVRAGAEFGLDEAAAVQDTTVARARRLLDQLLDVHLVQEPAPSRYRFHDLVRDHAAGVTVAAGDC</sequence>
<dbReference type="Gene3D" id="3.40.50.300">
    <property type="entry name" value="P-loop containing nucleotide triphosphate hydrolases"/>
    <property type="match status" value="1"/>
</dbReference>
<dbReference type="Gene3D" id="1.10.260.40">
    <property type="entry name" value="lambda repressor-like DNA-binding domains"/>
    <property type="match status" value="1"/>
</dbReference>
<dbReference type="PANTHER" id="PTHR47691">
    <property type="entry name" value="REGULATOR-RELATED"/>
    <property type="match status" value="1"/>
</dbReference>
<evidence type="ECO:0000256" key="1">
    <source>
        <dbReference type="SAM" id="MobiDB-lite"/>
    </source>
</evidence>
<dbReference type="PROSITE" id="PS50943">
    <property type="entry name" value="HTH_CROC1"/>
    <property type="match status" value="1"/>
</dbReference>
<keyword evidence="4" id="KW-1185">Reference proteome</keyword>
<feature type="region of interest" description="Disordered" evidence="1">
    <location>
        <begin position="1"/>
        <end position="20"/>
    </location>
</feature>
<organism evidence="3 4">
    <name type="scientific">Nonomuraea antimicrobica</name>
    <dbReference type="NCBI Taxonomy" id="561173"/>
    <lineage>
        <taxon>Bacteria</taxon>
        <taxon>Bacillati</taxon>
        <taxon>Actinomycetota</taxon>
        <taxon>Actinomycetes</taxon>
        <taxon>Streptosporangiales</taxon>
        <taxon>Streptosporangiaceae</taxon>
        <taxon>Nonomuraea</taxon>
    </lineage>
</organism>
<dbReference type="SUPFAM" id="SSF47413">
    <property type="entry name" value="lambda repressor-like DNA-binding domains"/>
    <property type="match status" value="1"/>
</dbReference>
<dbReference type="InterPro" id="IPR027417">
    <property type="entry name" value="P-loop_NTPase"/>
</dbReference>
<evidence type="ECO:0000259" key="2">
    <source>
        <dbReference type="PROSITE" id="PS50943"/>
    </source>
</evidence>
<protein>
    <recommendedName>
        <fullName evidence="2">HTH cro/C1-type domain-containing protein</fullName>
    </recommendedName>
</protein>
<dbReference type="SUPFAM" id="SSF52540">
    <property type="entry name" value="P-loop containing nucleoside triphosphate hydrolases"/>
    <property type="match status" value="1"/>
</dbReference>
<name>A0ABP7B1M6_9ACTN</name>
<dbReference type="PANTHER" id="PTHR47691:SF3">
    <property type="entry name" value="HTH-TYPE TRANSCRIPTIONAL REGULATOR RV0890C-RELATED"/>
    <property type="match status" value="1"/>
</dbReference>
<evidence type="ECO:0000313" key="4">
    <source>
        <dbReference type="Proteomes" id="UP001500902"/>
    </source>
</evidence>
<dbReference type="EMBL" id="BAAAZP010000007">
    <property type="protein sequence ID" value="GAA3644835.1"/>
    <property type="molecule type" value="Genomic_DNA"/>
</dbReference>
<evidence type="ECO:0000313" key="3">
    <source>
        <dbReference type="EMBL" id="GAA3644835.1"/>
    </source>
</evidence>